<gene>
    <name evidence="1" type="ORF">GTC17254_02310</name>
    <name evidence="2" type="ORF">GTC17254_20150</name>
</gene>
<organism evidence="1">
    <name type="scientific">Prevotella sp. GTC17254</name>
    <dbReference type="NCBI Taxonomy" id="3236794"/>
    <lineage>
        <taxon>Bacteria</taxon>
        <taxon>Pseudomonadati</taxon>
        <taxon>Bacteroidota</taxon>
        <taxon>Bacteroidia</taxon>
        <taxon>Bacteroidales</taxon>
        <taxon>Prevotellaceae</taxon>
        <taxon>Prevotella</taxon>
    </lineage>
</organism>
<proteinExistence type="predicted"/>
<evidence type="ECO:0000313" key="2">
    <source>
        <dbReference type="EMBL" id="BFO74418.1"/>
    </source>
</evidence>
<evidence type="ECO:0000313" key="1">
    <source>
        <dbReference type="EMBL" id="BFO72634.1"/>
    </source>
</evidence>
<dbReference type="EMBL" id="AP035786">
    <property type="protein sequence ID" value="BFO72634.1"/>
    <property type="molecule type" value="Genomic_DNA"/>
</dbReference>
<reference evidence="1" key="1">
    <citation type="submission" date="2024-07" db="EMBL/GenBank/DDBJ databases">
        <title>Complete genome sequence of Prevotella sp. YM-2024 GTC17254.</title>
        <authorList>
            <person name="Hayashi M."/>
            <person name="Muto Y."/>
            <person name="Tanaka K."/>
            <person name="Niwa H."/>
        </authorList>
    </citation>
    <scope>NUCLEOTIDE SEQUENCE</scope>
    <source>
        <strain evidence="1">GTC17254</strain>
    </source>
</reference>
<dbReference type="AlphaFoldDB" id="A0AB33IZS1"/>
<dbReference type="EMBL" id="AP035786">
    <property type="protein sequence ID" value="BFO74418.1"/>
    <property type="molecule type" value="Genomic_DNA"/>
</dbReference>
<accession>A0AB33IZS1</accession>
<name>A0AB33IZS1_9BACT</name>
<sequence>MLGFVSKNEVIKRTGKFQAFGERLHNVALIRYKVRTDFYGDRERKDRFKPQQGIKQQENVMAVVCPLRTLAAFCTDIANYRISTEIW</sequence>
<protein>
    <submittedName>
        <fullName evidence="1">Uncharacterized protein</fullName>
    </submittedName>
</protein>